<evidence type="ECO:0000313" key="3">
    <source>
        <dbReference type="Proteomes" id="UP000029121"/>
    </source>
</evidence>
<dbReference type="PANTHER" id="PTHR31900:SF28">
    <property type="entry name" value="FBD DOMAIN-CONTAINING PROTEIN"/>
    <property type="match status" value="1"/>
</dbReference>
<dbReference type="InterPro" id="IPR050232">
    <property type="entry name" value="FBL13/AtMIF1-like"/>
</dbReference>
<dbReference type="EMBL" id="KB870811">
    <property type="protein sequence ID" value="EOA18082.1"/>
    <property type="molecule type" value="Genomic_DNA"/>
</dbReference>
<evidence type="ECO:0000259" key="1">
    <source>
        <dbReference type="PROSITE" id="PS50181"/>
    </source>
</evidence>
<feature type="domain" description="F-box" evidence="1">
    <location>
        <begin position="27"/>
        <end position="63"/>
    </location>
</feature>
<dbReference type="InterPro" id="IPR055411">
    <property type="entry name" value="LRR_FXL15/At3g58940/PEG3-like"/>
</dbReference>
<dbReference type="OrthoDB" id="10392583at2759"/>
<dbReference type="KEGG" id="crb:17879755"/>
<dbReference type="SUPFAM" id="SSF52047">
    <property type="entry name" value="RNI-like"/>
    <property type="match status" value="1"/>
</dbReference>
<dbReference type="Pfam" id="PF24758">
    <property type="entry name" value="LRR_At5g56370"/>
    <property type="match status" value="1"/>
</dbReference>
<dbReference type="Gene3D" id="1.20.1280.50">
    <property type="match status" value="1"/>
</dbReference>
<dbReference type="STRING" id="81985.R0F866"/>
<dbReference type="AlphaFoldDB" id="R0F866"/>
<sequence>ETPRFVFEKTEESTMSRNKKCKDCEDKDKISQLPDELLMKILLLLPTKTAVSTSILSKRWEYLWMWLPKLEYECYHDTAPKVERLERFISLNLPLHKAPVIESLHLKFNNIQLVRIIEPQVFELWVAYAVSHCIRKLSLSFCHCTEDLARLPSSLYICKWLVVLKLKEDVVIDVPRMGSLPSLKTLVLRRVTYADDHNALHRLLSCCPVLEDLKLERKEGDDLGKWWVFVPSLLRLTIRILSYIDAGVLELKTPSLKYFRVVDNGVSDADVCSFSSIPMPNLEDVDVVSVYLSFHKFVSSIIYVQCLTLCAGLNTQEGLYSEGIVFNQLKHLRLCQCGKNWSKLLLRLLNDSPNLRELNIFQDEGHECDFEIWDSWEDDLNCVPKCLSSSLETFTWRQMFATEQERRLMKYILKNARSLKTATIVFEDAPRREDPLEMTMQEFSLSKGSPTCQLVFEFE</sequence>
<dbReference type="Pfam" id="PF08387">
    <property type="entry name" value="FBD"/>
    <property type="match status" value="1"/>
</dbReference>
<dbReference type="PANTHER" id="PTHR31900">
    <property type="entry name" value="F-BOX/RNI SUPERFAMILY PROTEIN-RELATED"/>
    <property type="match status" value="1"/>
</dbReference>
<dbReference type="InterPro" id="IPR032675">
    <property type="entry name" value="LRR_dom_sf"/>
</dbReference>
<keyword evidence="3" id="KW-1185">Reference proteome</keyword>
<name>R0F866_9BRAS</name>
<dbReference type="SMART" id="SM00256">
    <property type="entry name" value="FBOX"/>
    <property type="match status" value="1"/>
</dbReference>
<dbReference type="InterPro" id="IPR006566">
    <property type="entry name" value="FBD"/>
</dbReference>
<dbReference type="Pfam" id="PF00646">
    <property type="entry name" value="F-box"/>
    <property type="match status" value="1"/>
</dbReference>
<dbReference type="SUPFAM" id="SSF81383">
    <property type="entry name" value="F-box domain"/>
    <property type="match status" value="1"/>
</dbReference>
<dbReference type="InterPro" id="IPR036047">
    <property type="entry name" value="F-box-like_dom_sf"/>
</dbReference>
<dbReference type="Gene3D" id="3.80.10.10">
    <property type="entry name" value="Ribonuclease Inhibitor"/>
    <property type="match status" value="1"/>
</dbReference>
<accession>R0F866</accession>
<feature type="non-terminal residue" evidence="2">
    <location>
        <position position="1"/>
    </location>
</feature>
<organism evidence="2 3">
    <name type="scientific">Capsella rubella</name>
    <dbReference type="NCBI Taxonomy" id="81985"/>
    <lineage>
        <taxon>Eukaryota</taxon>
        <taxon>Viridiplantae</taxon>
        <taxon>Streptophyta</taxon>
        <taxon>Embryophyta</taxon>
        <taxon>Tracheophyta</taxon>
        <taxon>Spermatophyta</taxon>
        <taxon>Magnoliopsida</taxon>
        <taxon>eudicotyledons</taxon>
        <taxon>Gunneridae</taxon>
        <taxon>Pentapetalae</taxon>
        <taxon>rosids</taxon>
        <taxon>malvids</taxon>
        <taxon>Brassicales</taxon>
        <taxon>Brassicaceae</taxon>
        <taxon>Camelineae</taxon>
        <taxon>Capsella</taxon>
    </lineage>
</organism>
<proteinExistence type="predicted"/>
<protein>
    <recommendedName>
        <fullName evidence="1">F-box domain-containing protein</fullName>
    </recommendedName>
</protein>
<reference evidence="3" key="1">
    <citation type="journal article" date="2013" name="Nat. Genet.">
        <title>The Capsella rubella genome and the genomic consequences of rapid mating system evolution.</title>
        <authorList>
            <person name="Slotte T."/>
            <person name="Hazzouri K.M."/>
            <person name="Agren J.A."/>
            <person name="Koenig D."/>
            <person name="Maumus F."/>
            <person name="Guo Y.L."/>
            <person name="Steige K."/>
            <person name="Platts A.E."/>
            <person name="Escobar J.S."/>
            <person name="Newman L.K."/>
            <person name="Wang W."/>
            <person name="Mandakova T."/>
            <person name="Vello E."/>
            <person name="Smith L.M."/>
            <person name="Henz S.R."/>
            <person name="Steffen J."/>
            <person name="Takuno S."/>
            <person name="Brandvain Y."/>
            <person name="Coop G."/>
            <person name="Andolfatto P."/>
            <person name="Hu T.T."/>
            <person name="Blanchette M."/>
            <person name="Clark R.M."/>
            <person name="Quesneville H."/>
            <person name="Nordborg M."/>
            <person name="Gaut B.S."/>
            <person name="Lysak M.A."/>
            <person name="Jenkins J."/>
            <person name="Grimwood J."/>
            <person name="Chapman J."/>
            <person name="Prochnik S."/>
            <person name="Shu S."/>
            <person name="Rokhsar D."/>
            <person name="Schmutz J."/>
            <person name="Weigel D."/>
            <person name="Wright S.I."/>
        </authorList>
    </citation>
    <scope>NUCLEOTIDE SEQUENCE [LARGE SCALE GENOMIC DNA]</scope>
    <source>
        <strain evidence="3">cv. Monte Gargano</strain>
    </source>
</reference>
<dbReference type="InterPro" id="IPR001810">
    <property type="entry name" value="F-box_dom"/>
</dbReference>
<dbReference type="PROSITE" id="PS50181">
    <property type="entry name" value="FBOX"/>
    <property type="match status" value="1"/>
</dbReference>
<dbReference type="Proteomes" id="UP000029121">
    <property type="component" value="Unassembled WGS sequence"/>
</dbReference>
<gene>
    <name evidence="2" type="ORF">CARUB_v10006534mg</name>
</gene>
<dbReference type="SMART" id="SM00579">
    <property type="entry name" value="FBD"/>
    <property type="match status" value="1"/>
</dbReference>
<evidence type="ECO:0000313" key="2">
    <source>
        <dbReference type="EMBL" id="EOA18082.1"/>
    </source>
</evidence>